<proteinExistence type="predicted"/>
<dbReference type="AlphaFoldDB" id="A0A832GM93"/>
<dbReference type="PANTHER" id="PTHR30441:SF8">
    <property type="entry name" value="DUF748 DOMAIN-CONTAINING PROTEIN"/>
    <property type="match status" value="1"/>
</dbReference>
<dbReference type="EMBL" id="DSZU01000108">
    <property type="protein sequence ID" value="HGV55633.1"/>
    <property type="molecule type" value="Genomic_DNA"/>
</dbReference>
<evidence type="ECO:0000313" key="1">
    <source>
        <dbReference type="EMBL" id="HGV55633.1"/>
    </source>
</evidence>
<dbReference type="InterPro" id="IPR052894">
    <property type="entry name" value="AsmA-related"/>
</dbReference>
<name>A0A832GM93_9BACT</name>
<accession>A0A832GM93</accession>
<protein>
    <recommendedName>
        <fullName evidence="2">AsmA-like C-terminal domain-containing protein</fullName>
    </recommendedName>
</protein>
<reference evidence="1" key="1">
    <citation type="journal article" date="2020" name="mSystems">
        <title>Genome- and Community-Level Interaction Insights into Carbon Utilization and Element Cycling Functions of Hydrothermarchaeota in Hydrothermal Sediment.</title>
        <authorList>
            <person name="Zhou Z."/>
            <person name="Liu Y."/>
            <person name="Xu W."/>
            <person name="Pan J."/>
            <person name="Luo Z.H."/>
            <person name="Li M."/>
        </authorList>
    </citation>
    <scope>NUCLEOTIDE SEQUENCE [LARGE SCALE GENOMIC DNA]</scope>
    <source>
        <strain evidence="1">SpSt-605</strain>
    </source>
</reference>
<comment type="caution">
    <text evidence="1">The sequence shown here is derived from an EMBL/GenBank/DDBJ whole genome shotgun (WGS) entry which is preliminary data.</text>
</comment>
<gene>
    <name evidence="1" type="ORF">ENT73_06095</name>
</gene>
<organism evidence="1">
    <name type="scientific">Caldimicrobium thiodismutans</name>
    <dbReference type="NCBI Taxonomy" id="1653476"/>
    <lineage>
        <taxon>Bacteria</taxon>
        <taxon>Pseudomonadati</taxon>
        <taxon>Thermodesulfobacteriota</taxon>
        <taxon>Thermodesulfobacteria</taxon>
        <taxon>Thermodesulfobacteriales</taxon>
        <taxon>Thermodesulfobacteriaceae</taxon>
        <taxon>Caldimicrobium</taxon>
    </lineage>
</organism>
<dbReference type="GO" id="GO:0090313">
    <property type="term" value="P:regulation of protein targeting to membrane"/>
    <property type="evidence" value="ECO:0007669"/>
    <property type="project" value="TreeGrafter"/>
</dbReference>
<sequence>MKRFLLLLSLFVFLSFLLLGLLAFNLEYLLNSPIVKDKIRALLAERRDLKVNFGKIDINLYKLLFSFENLEIKGRDFELFLPKVRADFDWEKLLSLNFYPRKIYLKNPYLKVVWSEEPSTFTVEDFKGIIKRVALLELFIKNATIDYEVAKNTPLRLSLETLNLSNRVPQVLLEAKVSSPAFTSLHLNLRYNYRDEFLESSLRVKKFDLARLKLRDFFILSKTEFDFDLELSLEKGIINAGFTGSAPCIALKEADRSFVCGIFQGFFVGNFQDFELKLSPVDFKYPEVKGDLLLTRKAGLYRLVGNLENFRWEEVREIVSPHLPKELSEEIFGRVRGGYFHDVAFLAEGKDLSHLLRPENLQISARVEAGEVYLPERNLTFTSLAGKVAFKDKGLYFTGTGKLEEVISLNAQEFYLDLLSEKKSLSLTCDFTGEATYLQKLGLAQIEELNFLKDWEVRGGLAGTLILEGPLEDLSVKVSLRPEALKIKIPFLKNWLSWERGNLIYKDKKLILEDSQISSEENYLRKVFAEFSLDTHYLSLRSEDSLLGRDLLFELSEGHQGLKDIWLKHKLSFSKLLLEKVSYGGFLPNLGEKPEISSLLEALKVKGKVLDLSFTLPYQGRDYLLKSEELSFDLRDSLIFLNPSKISHQDTLLEISGRSDYTLSNLVLEGKGRIGEETLREIQEFTGLLNSPLALKNLPLEIEDFYLSLRDTYWDFAGKGRLENLILEVSLEKHEGLKIQSKVGSKESLFELRISQTSPLIVEYRGKLELQELAGVFLDPPIDKGKIEGNFSVEVFPEKVRELKESFSREDLNLLLKKYLGLRPFNLQGEARLREVKLKRPLPLVLSGDFRFQGETVEGKDISLIVNNSSLKGNLSLLTDKDLLTLQGNLTIQALNLKELAKEAKTREAQEPSWLEKVFALPLKGELSFTIEDLTLPTSHRINYSTGKLLLEEKKLLRVEFPQIDFCGLRFSSELEKNPQFQYLFIDLPSSKGELLDLFSCLYPEEMPRTILEGPFKMEGFFYTDGEKGFFQHSYGQLEIASERGYLYRAPLIARVLAFLSPIDLFRGKIPNLENNLLPYEELNFKGEFLDASLYIDTLFLSAPGFRLFGSGPLSLSSKEVNLTFLVSPFKTIDVIVEHIPYLNRWILGKERMFIYLPLEVTGTYDQPSIIPLHPASIGKGLFRFIFKFFGLGEDFFKKEPNFDRFKKRELLQKRSGDSLPR</sequence>
<evidence type="ECO:0008006" key="2">
    <source>
        <dbReference type="Google" id="ProtNLM"/>
    </source>
</evidence>
<dbReference type="PANTHER" id="PTHR30441">
    <property type="entry name" value="DUF748 DOMAIN-CONTAINING PROTEIN"/>
    <property type="match status" value="1"/>
</dbReference>
<dbReference type="GO" id="GO:0005886">
    <property type="term" value="C:plasma membrane"/>
    <property type="evidence" value="ECO:0007669"/>
    <property type="project" value="TreeGrafter"/>
</dbReference>